<reference evidence="4" key="1">
    <citation type="submission" date="2013-04" db="EMBL/GenBank/DDBJ databases">
        <authorList>
            <person name="Harkins D.M."/>
            <person name="Durkin A.S."/>
            <person name="Brinkac L.M."/>
            <person name="Haft D.H."/>
            <person name="Selengut J.D."/>
            <person name="Sanka R."/>
            <person name="DePew J."/>
            <person name="Purushe J."/>
            <person name="Galloway R.L."/>
            <person name="Vinetz J.M."/>
            <person name="Sutton G.G."/>
            <person name="Nierman W.C."/>
            <person name="Fouts D.E."/>
        </authorList>
    </citation>
    <scope>NUCLEOTIDE SEQUENCE [LARGE SCALE GENOMIC DNA]</scope>
    <source>
        <strain evidence="4">CDC</strain>
    </source>
</reference>
<feature type="domain" description="OmpA-like" evidence="3">
    <location>
        <begin position="304"/>
        <end position="419"/>
    </location>
</feature>
<dbReference type="PROSITE" id="PS51123">
    <property type="entry name" value="OMPA_2"/>
    <property type="match status" value="1"/>
</dbReference>
<dbReference type="AlphaFoldDB" id="R8ZZP5"/>
<dbReference type="Proteomes" id="UP000013984">
    <property type="component" value="Unassembled WGS sequence"/>
</dbReference>
<keyword evidence="5" id="KW-1185">Reference proteome</keyword>
<dbReference type="OrthoDB" id="344612at2"/>
<dbReference type="GO" id="GO:0016020">
    <property type="term" value="C:membrane"/>
    <property type="evidence" value="ECO:0007669"/>
    <property type="project" value="UniProtKB-UniRule"/>
</dbReference>
<dbReference type="InterPro" id="IPR036737">
    <property type="entry name" value="OmpA-like_sf"/>
</dbReference>
<comment type="caution">
    <text evidence="4">The sequence shown here is derived from an EMBL/GenBank/DDBJ whole genome shotgun (WGS) entry which is preliminary data.</text>
</comment>
<dbReference type="RefSeq" id="WP_015680834.1">
    <property type="nucleotide sequence ID" value="NZ_AOGZ02000014.1"/>
</dbReference>
<dbReference type="Pfam" id="PF00691">
    <property type="entry name" value="OmpA"/>
    <property type="match status" value="1"/>
</dbReference>
<dbReference type="InterPro" id="IPR006665">
    <property type="entry name" value="OmpA-like"/>
</dbReference>
<evidence type="ECO:0000313" key="4">
    <source>
        <dbReference type="EMBL" id="EOQ95451.1"/>
    </source>
</evidence>
<dbReference type="STRING" id="1218599.LEP1GSC195_2232"/>
<evidence type="ECO:0000259" key="3">
    <source>
        <dbReference type="PROSITE" id="PS51123"/>
    </source>
</evidence>
<proteinExistence type="predicted"/>
<feature type="chain" id="PRO_5004480095" evidence="2">
    <location>
        <begin position="27"/>
        <end position="419"/>
    </location>
</feature>
<sequence>MQKMNWKCRFLWTGTFLFFLAPSIFAQGFDQGSLIFYGFGSTGLGNHSGSLEKTVETTNQPNFLMLNSPYVDTLYRAGNYLLIAEFTKNRTELSSHGGELGFEYGIFRYFGIGLSYSNQVISASYFRALEARNIVLLSFLGPNTSSQLEKLNLGDTYDLAVQSRRTVFSANSGDLNLFFHFLPNELIDPYIRIGGGVGYEQMFGGTTNRVFGALGLRYHFDSQFFLSTEIEHSNVYIVKYEAPNSGHRNRGNYEETFLKLGLGINFSLLGSTNPIPEPENKQTSVIESVGPEIPSQIKEPSVETKLERFVFLASEIFDLPSSRIHLEGRARLDAIARSLENEYKDYDVQVITYTTPFREEVPGNYENYDLGFERSQAISRVLREKGVKPKRITDSTQGSAMYNVDSKEKVVIELRKKNR</sequence>
<keyword evidence="2" id="KW-0732">Signal</keyword>
<gene>
    <name evidence="4" type="ORF">LEP1GSC195_2232</name>
</gene>
<keyword evidence="1" id="KW-0472">Membrane</keyword>
<protein>
    <submittedName>
        <fullName evidence="4">OmpA family protein</fullName>
    </submittedName>
</protein>
<name>R8ZZP5_9LEPT</name>
<evidence type="ECO:0000256" key="2">
    <source>
        <dbReference type="SAM" id="SignalP"/>
    </source>
</evidence>
<dbReference type="SUPFAM" id="SSF103088">
    <property type="entry name" value="OmpA-like"/>
    <property type="match status" value="1"/>
</dbReference>
<dbReference type="EMBL" id="AOGZ02000014">
    <property type="protein sequence ID" value="EOQ95451.1"/>
    <property type="molecule type" value="Genomic_DNA"/>
</dbReference>
<dbReference type="Gene3D" id="3.30.1330.60">
    <property type="entry name" value="OmpA-like domain"/>
    <property type="match status" value="1"/>
</dbReference>
<organism evidence="4 5">
    <name type="scientific">Leptospira wolbachii serovar Codice str. CDC</name>
    <dbReference type="NCBI Taxonomy" id="1218599"/>
    <lineage>
        <taxon>Bacteria</taxon>
        <taxon>Pseudomonadati</taxon>
        <taxon>Spirochaetota</taxon>
        <taxon>Spirochaetia</taxon>
        <taxon>Leptospirales</taxon>
        <taxon>Leptospiraceae</taxon>
        <taxon>Leptospira</taxon>
    </lineage>
</organism>
<evidence type="ECO:0000256" key="1">
    <source>
        <dbReference type="PROSITE-ProRule" id="PRU00473"/>
    </source>
</evidence>
<evidence type="ECO:0000313" key="5">
    <source>
        <dbReference type="Proteomes" id="UP000013984"/>
    </source>
</evidence>
<feature type="signal peptide" evidence="2">
    <location>
        <begin position="1"/>
        <end position="26"/>
    </location>
</feature>
<dbReference type="Gene3D" id="2.40.160.20">
    <property type="match status" value="1"/>
</dbReference>
<accession>R8ZZP5</accession>